<feature type="domain" description="Transthyretin/hydroxyisourate hydrolase" evidence="10">
    <location>
        <begin position="135"/>
        <end position="254"/>
    </location>
</feature>
<dbReference type="Gene3D" id="2.60.40.180">
    <property type="entry name" value="Transthyretin/hydroxyisourate hydrolase domain"/>
    <property type="match status" value="2"/>
</dbReference>
<dbReference type="PANTHER" id="PTHR10395">
    <property type="entry name" value="URICASE AND TRANSTHYRETIN-RELATED"/>
    <property type="match status" value="1"/>
</dbReference>
<sequence length="254" mass="28277">MGHGTMSPQEAVDQQVSHGSVDSKCPLMVKVLDAVRGSPASDVTVKVFKQAEDGSWQDFAVGKTTEYGEIHELTTEEQFVEGKYMVKFETSSYWKALGLSAFHEYADYKQKLKKKKVDDDDVDDDDDDFTNPYDAKHPLYIKVVDAVRGSPAQNVPVKLYKEGADGSWELLNSKQTNDKGGLPELTTKEQFVAGLYKLELDTTSYWKSLGLNPFHHHADVVFAANDAGNRHYKIVVVLSPFSYSTTAVVSEPVE</sequence>
<protein>
    <recommendedName>
        <fullName evidence="3">Transthyretin</fullName>
    </recommendedName>
    <alternativeName>
        <fullName evidence="9">Prealbumin</fullName>
    </alternativeName>
</protein>
<accession>A0A3M0KXD9</accession>
<comment type="subcellular location">
    <subcellularLocation>
        <location evidence="1">Secreted</location>
    </subcellularLocation>
</comment>
<evidence type="ECO:0000256" key="9">
    <source>
        <dbReference type="ARBA" id="ARBA00031604"/>
    </source>
</evidence>
<dbReference type="InterPro" id="IPR000895">
    <property type="entry name" value="Transthyretin/HIU_hydrolase"/>
</dbReference>
<gene>
    <name evidence="11" type="ORF">DUI87_07652</name>
</gene>
<organism evidence="11 12">
    <name type="scientific">Hirundo rustica rustica</name>
    <dbReference type="NCBI Taxonomy" id="333673"/>
    <lineage>
        <taxon>Eukaryota</taxon>
        <taxon>Metazoa</taxon>
        <taxon>Chordata</taxon>
        <taxon>Craniata</taxon>
        <taxon>Vertebrata</taxon>
        <taxon>Euteleostomi</taxon>
        <taxon>Archelosauria</taxon>
        <taxon>Archosauria</taxon>
        <taxon>Dinosauria</taxon>
        <taxon>Saurischia</taxon>
        <taxon>Theropoda</taxon>
        <taxon>Coelurosauria</taxon>
        <taxon>Aves</taxon>
        <taxon>Neognathae</taxon>
        <taxon>Neoaves</taxon>
        <taxon>Telluraves</taxon>
        <taxon>Australaves</taxon>
        <taxon>Passeriformes</taxon>
        <taxon>Sylvioidea</taxon>
        <taxon>Hirundinidae</taxon>
        <taxon>Hirundo</taxon>
    </lineage>
</organism>
<dbReference type="PANTHER" id="PTHR10395:SF12">
    <property type="entry name" value="TRANSTHYRETIN"/>
    <property type="match status" value="1"/>
</dbReference>
<dbReference type="FunFam" id="2.60.40.180:FF:000002">
    <property type="entry name" value="Transthyretin"/>
    <property type="match status" value="2"/>
</dbReference>
<dbReference type="SUPFAM" id="SSF49472">
    <property type="entry name" value="Transthyretin (synonym: prealbumin)"/>
    <property type="match status" value="2"/>
</dbReference>
<dbReference type="InterPro" id="IPR023416">
    <property type="entry name" value="Transthyretin/HIU_hydrolase_d"/>
</dbReference>
<dbReference type="GO" id="GO:0006144">
    <property type="term" value="P:purine nucleobase metabolic process"/>
    <property type="evidence" value="ECO:0007669"/>
    <property type="project" value="TreeGrafter"/>
</dbReference>
<keyword evidence="4" id="KW-0813">Transport</keyword>
<dbReference type="InterPro" id="IPR023418">
    <property type="entry name" value="Thyroxine_BS"/>
</dbReference>
<proteinExistence type="inferred from homology"/>
<evidence type="ECO:0000256" key="5">
    <source>
        <dbReference type="ARBA" id="ARBA00022525"/>
    </source>
</evidence>
<dbReference type="PROSITE" id="PS00768">
    <property type="entry name" value="TRANSTHYRETIN_1"/>
    <property type="match status" value="1"/>
</dbReference>
<dbReference type="SMART" id="SM00095">
    <property type="entry name" value="TR_THY"/>
    <property type="match status" value="2"/>
</dbReference>
<evidence type="ECO:0000259" key="10">
    <source>
        <dbReference type="SMART" id="SM00095"/>
    </source>
</evidence>
<dbReference type="GO" id="GO:0070324">
    <property type="term" value="F:thyroid hormone binding"/>
    <property type="evidence" value="ECO:0007669"/>
    <property type="project" value="TreeGrafter"/>
</dbReference>
<dbReference type="STRING" id="333673.A0A3M0KXD9"/>
<evidence type="ECO:0000256" key="3">
    <source>
        <dbReference type="ARBA" id="ARBA00021606"/>
    </source>
</evidence>
<reference evidence="11 12" key="1">
    <citation type="submission" date="2018-07" db="EMBL/GenBank/DDBJ databases">
        <title>A high quality draft genome assembly of the barn swallow (H. rustica rustica).</title>
        <authorList>
            <person name="Formenti G."/>
            <person name="Chiara M."/>
            <person name="Poveda L."/>
            <person name="Francoijs K.-J."/>
            <person name="Bonisoli-Alquati A."/>
            <person name="Canova L."/>
            <person name="Gianfranceschi L."/>
            <person name="Horner D.S."/>
            <person name="Saino N."/>
        </authorList>
    </citation>
    <scope>NUCLEOTIDE SEQUENCE [LARGE SCALE GENOMIC DNA]</scope>
    <source>
        <strain evidence="11">Chelidonia</strain>
        <tissue evidence="11">Blood</tissue>
    </source>
</reference>
<dbReference type="GO" id="GO:0005179">
    <property type="term" value="F:hormone activity"/>
    <property type="evidence" value="ECO:0007669"/>
    <property type="project" value="UniProtKB-KW"/>
</dbReference>
<dbReference type="PRINTS" id="PR00189">
    <property type="entry name" value="TRNSTHYRETIN"/>
</dbReference>
<dbReference type="AlphaFoldDB" id="A0A3M0KXD9"/>
<evidence type="ECO:0000256" key="4">
    <source>
        <dbReference type="ARBA" id="ARBA00022448"/>
    </source>
</evidence>
<keyword evidence="12" id="KW-1185">Reference proteome</keyword>
<dbReference type="EMBL" id="QRBI01000104">
    <property type="protein sequence ID" value="RMC15460.1"/>
    <property type="molecule type" value="Genomic_DNA"/>
</dbReference>
<dbReference type="GO" id="GO:0005615">
    <property type="term" value="C:extracellular space"/>
    <property type="evidence" value="ECO:0007669"/>
    <property type="project" value="TreeGrafter"/>
</dbReference>
<evidence type="ECO:0000256" key="2">
    <source>
        <dbReference type="ARBA" id="ARBA00007893"/>
    </source>
</evidence>
<evidence type="ECO:0000256" key="6">
    <source>
        <dbReference type="ARBA" id="ARBA00022641"/>
    </source>
</evidence>
<evidence type="ECO:0000256" key="1">
    <source>
        <dbReference type="ARBA" id="ARBA00004613"/>
    </source>
</evidence>
<comment type="caution">
    <text evidence="11">The sequence shown here is derived from an EMBL/GenBank/DDBJ whole genome shotgun (WGS) entry which is preliminary data.</text>
</comment>
<comment type="similarity">
    <text evidence="2">Belongs to the transthyretin family.</text>
</comment>
<dbReference type="Pfam" id="PF00576">
    <property type="entry name" value="Transthyretin"/>
    <property type="match status" value="2"/>
</dbReference>
<keyword evidence="5" id="KW-0964">Secreted</keyword>
<evidence type="ECO:0000313" key="12">
    <source>
        <dbReference type="Proteomes" id="UP000269221"/>
    </source>
</evidence>
<dbReference type="InterPro" id="IPR036817">
    <property type="entry name" value="Transthyretin/HIU_hydrolase_sf"/>
</dbReference>
<keyword evidence="8" id="KW-0795">Thyroid hormone</keyword>
<keyword evidence="6" id="KW-0765">Sulfation</keyword>
<name>A0A3M0KXD9_HIRRU</name>
<keyword evidence="7" id="KW-0372">Hormone</keyword>
<evidence type="ECO:0000313" key="11">
    <source>
        <dbReference type="EMBL" id="RMC15460.1"/>
    </source>
</evidence>
<dbReference type="OrthoDB" id="10265230at2759"/>
<evidence type="ECO:0000256" key="7">
    <source>
        <dbReference type="ARBA" id="ARBA00022702"/>
    </source>
</evidence>
<evidence type="ECO:0000256" key="8">
    <source>
        <dbReference type="ARBA" id="ARBA00022920"/>
    </source>
</evidence>
<feature type="domain" description="Transthyretin/hydroxyisourate hydrolase" evidence="10">
    <location>
        <begin position="22"/>
        <end position="134"/>
    </location>
</feature>
<dbReference type="Proteomes" id="UP000269221">
    <property type="component" value="Unassembled WGS sequence"/>
</dbReference>